<dbReference type="GO" id="GO:0016757">
    <property type="term" value="F:glycosyltransferase activity"/>
    <property type="evidence" value="ECO:0007669"/>
    <property type="project" value="InterPro"/>
</dbReference>
<proteinExistence type="predicted"/>
<reference evidence="3" key="1">
    <citation type="submission" date="2017-08" db="EMBL/GenBank/DDBJ databases">
        <authorList>
            <person name="Imhoff J.F."/>
            <person name="Rahn T."/>
            <person name="Kuenzel S."/>
            <person name="Neulinger S.C."/>
        </authorList>
    </citation>
    <scope>NUCLEOTIDE SEQUENCE</scope>
    <source>
        <strain evidence="3">DSM 11080</strain>
    </source>
</reference>
<dbReference type="Pfam" id="PF00534">
    <property type="entry name" value="Glycos_transf_1"/>
    <property type="match status" value="1"/>
</dbReference>
<evidence type="ECO:0000259" key="1">
    <source>
        <dbReference type="Pfam" id="PF00534"/>
    </source>
</evidence>
<evidence type="ECO:0000259" key="2">
    <source>
        <dbReference type="Pfam" id="PF13439"/>
    </source>
</evidence>
<comment type="caution">
    <text evidence="3">The sequence shown here is derived from an EMBL/GenBank/DDBJ whole genome shotgun (WGS) entry which is preliminary data.</text>
</comment>
<dbReference type="EMBL" id="NRSJ01000039">
    <property type="protein sequence ID" value="MBK1706330.1"/>
    <property type="molecule type" value="Genomic_DNA"/>
</dbReference>
<dbReference type="GO" id="GO:0016787">
    <property type="term" value="F:hydrolase activity"/>
    <property type="evidence" value="ECO:0007669"/>
    <property type="project" value="UniProtKB-KW"/>
</dbReference>
<accession>A0AAJ0U7N5</accession>
<keyword evidence="4" id="KW-1185">Reference proteome</keyword>
<dbReference type="Pfam" id="PF13439">
    <property type="entry name" value="Glyco_transf_4"/>
    <property type="match status" value="1"/>
</dbReference>
<organism evidence="3 4">
    <name type="scientific">Halochromatium glycolicum</name>
    <dbReference type="NCBI Taxonomy" id="85075"/>
    <lineage>
        <taxon>Bacteria</taxon>
        <taxon>Pseudomonadati</taxon>
        <taxon>Pseudomonadota</taxon>
        <taxon>Gammaproteobacteria</taxon>
        <taxon>Chromatiales</taxon>
        <taxon>Chromatiaceae</taxon>
        <taxon>Halochromatium</taxon>
    </lineage>
</organism>
<evidence type="ECO:0000313" key="3">
    <source>
        <dbReference type="EMBL" id="MBK1706330.1"/>
    </source>
</evidence>
<sequence>MSAIDHRTHRCHSPAQSARQLYVALVTETYPPEINGVANTLSQLANGLERRGHRVGLVRPRQPADRPQAQHTPAGSQAAEPCELLVGGLPLPGYRGLRFGLPAWKRLRQLWQDNRPDAVYIATEGPLGHAALRVAERLEIPALTGFHTQFQQYCSHYGVGLLMRPIAHLLRRFHNRSQATLVPTRSLQRDLSRDGFRNLHVLSRGVDTGRFSPAHRSRALRRSWGCDDQTLVALYVGRIAAEKNVALAIEAFGRIHHAQPNSRCVLVGDGPELAQLRQHHPGHVYTGAKIGHELAVHYASADLFIFPSLTETFGNVLTEALASGIAPIAFDYAAASEHLHDGVNGYSVPMADCAAFLRCAEQAAEDRERLSDLGRAARQTAESLSWERVIADLEDRLFSVIDCAGKRGERHEPIPATAE</sequence>
<gene>
    <name evidence="3" type="ORF">CKO40_17700</name>
</gene>
<dbReference type="AlphaFoldDB" id="A0AAJ0U7N5"/>
<keyword evidence="3" id="KW-0378">Hydrolase</keyword>
<dbReference type="InterPro" id="IPR001296">
    <property type="entry name" value="Glyco_trans_1"/>
</dbReference>
<feature type="domain" description="Glycosyl transferase family 1" evidence="1">
    <location>
        <begin position="220"/>
        <end position="379"/>
    </location>
</feature>
<dbReference type="InterPro" id="IPR028098">
    <property type="entry name" value="Glyco_trans_4-like_N"/>
</dbReference>
<dbReference type="SUPFAM" id="SSF53756">
    <property type="entry name" value="UDP-Glycosyltransferase/glycogen phosphorylase"/>
    <property type="match status" value="1"/>
</dbReference>
<dbReference type="InterPro" id="IPR050194">
    <property type="entry name" value="Glycosyltransferase_grp1"/>
</dbReference>
<dbReference type="RefSeq" id="WP_200347782.1">
    <property type="nucleotide sequence ID" value="NZ_NRSJ01000039.1"/>
</dbReference>
<evidence type="ECO:0000313" key="4">
    <source>
        <dbReference type="Proteomes" id="UP001296776"/>
    </source>
</evidence>
<dbReference type="PANTHER" id="PTHR45947:SF3">
    <property type="entry name" value="SULFOQUINOVOSYL TRANSFERASE SQD2"/>
    <property type="match status" value="1"/>
</dbReference>
<dbReference type="PANTHER" id="PTHR45947">
    <property type="entry name" value="SULFOQUINOVOSYL TRANSFERASE SQD2"/>
    <property type="match status" value="1"/>
</dbReference>
<reference evidence="3" key="2">
    <citation type="journal article" date="2020" name="Microorganisms">
        <title>Osmotic Adaptation and Compatible Solute Biosynthesis of Phototrophic Bacteria as Revealed from Genome Analyses.</title>
        <authorList>
            <person name="Imhoff J.F."/>
            <person name="Rahn T."/>
            <person name="Kunzel S."/>
            <person name="Keller A."/>
            <person name="Neulinger S.C."/>
        </authorList>
    </citation>
    <scope>NUCLEOTIDE SEQUENCE</scope>
    <source>
        <strain evidence="3">DSM 11080</strain>
    </source>
</reference>
<dbReference type="Proteomes" id="UP001296776">
    <property type="component" value="Unassembled WGS sequence"/>
</dbReference>
<feature type="domain" description="Glycosyltransferase subfamily 4-like N-terminal" evidence="2">
    <location>
        <begin position="34"/>
        <end position="210"/>
    </location>
</feature>
<name>A0AAJ0U7N5_9GAMM</name>
<protein>
    <submittedName>
        <fullName evidence="3">Glycoside hydrolase</fullName>
    </submittedName>
</protein>
<dbReference type="Gene3D" id="3.40.50.2000">
    <property type="entry name" value="Glycogen Phosphorylase B"/>
    <property type="match status" value="2"/>
</dbReference>
<dbReference type="CDD" id="cd03814">
    <property type="entry name" value="GT4-like"/>
    <property type="match status" value="1"/>
</dbReference>